<reference evidence="6 7" key="1">
    <citation type="journal article" date="2007" name="Archaea">
        <title>The genome of Hyperthermus butylicus: a sulfur-reducing, peptide fermenting, neutrophilic Crenarchaeote growing up to 108 degrees C.</title>
        <authorList>
            <person name="Brugger K."/>
            <person name="Chen L."/>
            <person name="Stark M."/>
            <person name="Zibat A."/>
            <person name="Redder P."/>
            <person name="Ruepp A."/>
            <person name="Awayez M."/>
            <person name="She Q."/>
            <person name="Garrett R.A."/>
            <person name="Klenk H.P."/>
        </authorList>
    </citation>
    <scope>NUCLEOTIDE SEQUENCE [LARGE SCALE GENOMIC DNA]</scope>
    <source>
        <strain evidence="7">DSM 5456 / JCM 9403 / PLM1-5</strain>
    </source>
</reference>
<comment type="pathway">
    <text evidence="1">Porphyrin-containing compound metabolism; siroheme biosynthesis; sirohydrochlorin from precorrin-2: step 1/1.</text>
</comment>
<evidence type="ECO:0000256" key="4">
    <source>
        <dbReference type="ARBA" id="ARBA00023027"/>
    </source>
</evidence>
<evidence type="ECO:0000256" key="5">
    <source>
        <dbReference type="ARBA" id="ARBA00023244"/>
    </source>
</evidence>
<dbReference type="GO" id="GO:0019354">
    <property type="term" value="P:siroheme biosynthetic process"/>
    <property type="evidence" value="ECO:0007669"/>
    <property type="project" value="UniProtKB-UniPathway"/>
</dbReference>
<dbReference type="AlphaFoldDB" id="A2BK61"/>
<evidence type="ECO:0000313" key="7">
    <source>
        <dbReference type="Proteomes" id="UP000002593"/>
    </source>
</evidence>
<dbReference type="EMBL" id="CP000493">
    <property type="protein sequence ID" value="ABM80372.1"/>
    <property type="molecule type" value="Genomic_DNA"/>
</dbReference>
<evidence type="ECO:0000256" key="2">
    <source>
        <dbReference type="ARBA" id="ARBA00012400"/>
    </source>
</evidence>
<dbReference type="InterPro" id="IPR028161">
    <property type="entry name" value="Met8-like"/>
</dbReference>
<keyword evidence="7" id="KW-1185">Reference proteome</keyword>
<gene>
    <name evidence="6" type="ordered locus">Hbut_0510</name>
</gene>
<keyword evidence="3" id="KW-0560">Oxidoreductase</keyword>
<dbReference type="PANTHER" id="PTHR35330:SF1">
    <property type="entry name" value="SIROHEME BIOSYNTHESIS PROTEIN MET8"/>
    <property type="match status" value="1"/>
</dbReference>
<accession>A2BK61</accession>
<protein>
    <recommendedName>
        <fullName evidence="2">precorrin-2 dehydrogenase</fullName>
        <ecNumber evidence="2">1.3.1.76</ecNumber>
    </recommendedName>
</protein>
<dbReference type="GO" id="GO:0043115">
    <property type="term" value="F:precorrin-2 dehydrogenase activity"/>
    <property type="evidence" value="ECO:0007669"/>
    <property type="project" value="UniProtKB-EC"/>
</dbReference>
<dbReference type="GO" id="GO:0004325">
    <property type="term" value="F:ferrochelatase activity"/>
    <property type="evidence" value="ECO:0007669"/>
    <property type="project" value="InterPro"/>
</dbReference>
<evidence type="ECO:0000256" key="1">
    <source>
        <dbReference type="ARBA" id="ARBA00005010"/>
    </source>
</evidence>
<dbReference type="PANTHER" id="PTHR35330">
    <property type="entry name" value="SIROHEME BIOSYNTHESIS PROTEIN MET8"/>
    <property type="match status" value="1"/>
</dbReference>
<dbReference type="EC" id="1.3.1.76" evidence="2"/>
<dbReference type="Pfam" id="PF13241">
    <property type="entry name" value="NAD_binding_7"/>
    <property type="match status" value="1"/>
</dbReference>
<evidence type="ECO:0000313" key="6">
    <source>
        <dbReference type="EMBL" id="ABM80372.1"/>
    </source>
</evidence>
<evidence type="ECO:0000256" key="3">
    <source>
        <dbReference type="ARBA" id="ARBA00023002"/>
    </source>
</evidence>
<name>A2BK61_HYPBU</name>
<dbReference type="STRING" id="415426.Hbut_0510"/>
<dbReference type="Gene3D" id="3.40.50.720">
    <property type="entry name" value="NAD(P)-binding Rossmann-like Domain"/>
    <property type="match status" value="1"/>
</dbReference>
<organism evidence="6 7">
    <name type="scientific">Hyperthermus butylicus (strain DSM 5456 / JCM 9403 / PLM1-5)</name>
    <dbReference type="NCBI Taxonomy" id="415426"/>
    <lineage>
        <taxon>Archaea</taxon>
        <taxon>Thermoproteota</taxon>
        <taxon>Thermoprotei</taxon>
        <taxon>Desulfurococcales</taxon>
        <taxon>Pyrodictiaceae</taxon>
        <taxon>Hyperthermus</taxon>
    </lineage>
</organism>
<dbReference type="EnsemblBacteria" id="ABM80372">
    <property type="protein sequence ID" value="ABM80372"/>
    <property type="gene ID" value="Hbut_0510"/>
</dbReference>
<sequence>MVRVPLWIEMNGLRVLVVGGGGVGSRRAAWFLKAGAEVRVLSLEFRDELVAEAARNPKLSLIKLDASDEKQVEEHVKWADIVVIATDNPVVNEIAWRLARRHRKLVNDATNADRTMIVVPYIGEVYNGGLKIAVTSEGLTGVAARHARDKIIECLESDTELRTLFEVMWRVKKVLKSLVAEAKKRIPVYFEVEDELMRHRDVLKRGDLEAAASIAAEVLAKVAGRSVGEIREALLSLRQR</sequence>
<dbReference type="HOGENOM" id="CLU_011276_8_2_2"/>
<dbReference type="InterPro" id="IPR036291">
    <property type="entry name" value="NAD(P)-bd_dom_sf"/>
</dbReference>
<keyword evidence="5" id="KW-0627">Porphyrin biosynthesis</keyword>
<dbReference type="SUPFAM" id="SSF51735">
    <property type="entry name" value="NAD(P)-binding Rossmann-fold domains"/>
    <property type="match status" value="1"/>
</dbReference>
<keyword evidence="4" id="KW-0520">NAD</keyword>
<dbReference type="Proteomes" id="UP000002593">
    <property type="component" value="Chromosome"/>
</dbReference>
<dbReference type="KEGG" id="hbu:Hbut_0510"/>
<dbReference type="UniPathway" id="UPA00262">
    <property type="reaction ID" value="UER00222"/>
</dbReference>
<dbReference type="SUPFAM" id="SSF75615">
    <property type="entry name" value="Siroheme synthase middle domains-like"/>
    <property type="match status" value="1"/>
</dbReference>
<dbReference type="OrthoDB" id="10510at2157"/>
<proteinExistence type="predicted"/>
<dbReference type="eggNOG" id="arCOG01044">
    <property type="taxonomic scope" value="Archaea"/>
</dbReference>